<accession>A0A830G2N6</accession>
<dbReference type="Proteomes" id="UP000614609">
    <property type="component" value="Unassembled WGS sequence"/>
</dbReference>
<keyword evidence="3" id="KW-1185">Reference proteome</keyword>
<organism evidence="2 3">
    <name type="scientific">Halarchaeum rubridurum</name>
    <dbReference type="NCBI Taxonomy" id="489911"/>
    <lineage>
        <taxon>Archaea</taxon>
        <taxon>Methanobacteriati</taxon>
        <taxon>Methanobacteriota</taxon>
        <taxon>Stenosarchaea group</taxon>
        <taxon>Halobacteria</taxon>
        <taxon>Halobacteriales</taxon>
        <taxon>Halobacteriaceae</taxon>
    </lineage>
</organism>
<proteinExistence type="predicted"/>
<evidence type="ECO:0000256" key="1">
    <source>
        <dbReference type="SAM" id="Phobius"/>
    </source>
</evidence>
<gene>
    <name evidence="2" type="ORF">GCM10009017_23320</name>
</gene>
<keyword evidence="1" id="KW-1133">Transmembrane helix</keyword>
<name>A0A830G2N6_9EURY</name>
<comment type="caution">
    <text evidence="2">The sequence shown here is derived from an EMBL/GenBank/DDBJ whole genome shotgun (WGS) entry which is preliminary data.</text>
</comment>
<keyword evidence="1" id="KW-0472">Membrane</keyword>
<evidence type="ECO:0000313" key="2">
    <source>
        <dbReference type="EMBL" id="GGM72679.1"/>
    </source>
</evidence>
<protein>
    <submittedName>
        <fullName evidence="2">Uncharacterized protein</fullName>
    </submittedName>
</protein>
<reference evidence="2" key="1">
    <citation type="journal article" date="2014" name="Int. J. Syst. Evol. Microbiol.">
        <title>Complete genome sequence of Corynebacterium casei LMG S-19264T (=DSM 44701T), isolated from a smear-ripened cheese.</title>
        <authorList>
            <consortium name="US DOE Joint Genome Institute (JGI-PGF)"/>
            <person name="Walter F."/>
            <person name="Albersmeier A."/>
            <person name="Kalinowski J."/>
            <person name="Ruckert C."/>
        </authorList>
    </citation>
    <scope>NUCLEOTIDE SEQUENCE</scope>
    <source>
        <strain evidence="2">JCM 16108</strain>
    </source>
</reference>
<dbReference type="AlphaFoldDB" id="A0A830G2N6"/>
<dbReference type="EMBL" id="BMOO01000005">
    <property type="protein sequence ID" value="GGM72679.1"/>
    <property type="molecule type" value="Genomic_DNA"/>
</dbReference>
<feature type="transmembrane region" description="Helical" evidence="1">
    <location>
        <begin position="34"/>
        <end position="53"/>
    </location>
</feature>
<sequence>MSPRFCSRRTHSAVMRSTLSSRVFEAVGSRSREFLGGVVGCVGLLHFVAWVSVGDGVGSRAALEAGDLALAGTGLVGYASAHPAYVLAFVAGIAVLLSARQ</sequence>
<evidence type="ECO:0000313" key="3">
    <source>
        <dbReference type="Proteomes" id="UP000614609"/>
    </source>
</evidence>
<keyword evidence="1" id="KW-0812">Transmembrane</keyword>
<feature type="transmembrane region" description="Helical" evidence="1">
    <location>
        <begin position="73"/>
        <end position="97"/>
    </location>
</feature>
<reference evidence="2" key="2">
    <citation type="submission" date="2020-09" db="EMBL/GenBank/DDBJ databases">
        <authorList>
            <person name="Sun Q."/>
            <person name="Ohkuma M."/>
        </authorList>
    </citation>
    <scope>NUCLEOTIDE SEQUENCE</scope>
    <source>
        <strain evidence="2">JCM 16108</strain>
    </source>
</reference>